<dbReference type="AlphaFoldDB" id="B3PD08"/>
<keyword evidence="3 6" id="KW-0812">Transmembrane</keyword>
<evidence type="ECO:0000256" key="3">
    <source>
        <dbReference type="ARBA" id="ARBA00022692"/>
    </source>
</evidence>
<feature type="transmembrane region" description="Helical" evidence="6">
    <location>
        <begin position="34"/>
        <end position="56"/>
    </location>
</feature>
<dbReference type="InterPro" id="IPR051598">
    <property type="entry name" value="TSUP/Inactive_protease-like"/>
</dbReference>
<protein>
    <recommendedName>
        <fullName evidence="6">Probable membrane transporter protein</fullName>
    </recommendedName>
</protein>
<evidence type="ECO:0000313" key="8">
    <source>
        <dbReference type="Proteomes" id="UP000001036"/>
    </source>
</evidence>
<gene>
    <name evidence="7" type="ordered locus">CJA_1372</name>
</gene>
<evidence type="ECO:0000256" key="6">
    <source>
        <dbReference type="RuleBase" id="RU363041"/>
    </source>
</evidence>
<dbReference type="PANTHER" id="PTHR43701">
    <property type="entry name" value="MEMBRANE TRANSPORTER PROTEIN MJ0441-RELATED"/>
    <property type="match status" value="1"/>
</dbReference>
<evidence type="ECO:0000256" key="4">
    <source>
        <dbReference type="ARBA" id="ARBA00022989"/>
    </source>
</evidence>
<feature type="transmembrane region" description="Helical" evidence="6">
    <location>
        <begin position="97"/>
        <end position="115"/>
    </location>
</feature>
<sequence length="272" mass="28485">MLIAIGLLIGLTLGLTGAGGSVFAVPLLLLLSDMPMADATGISLGAVAASTLYASLRNRFSRTSPPVLWKPGLILALSGVVTAPLGQWLGLQLNERWLMGSFSLLALLIAVRMWMSAQKNPQAAQVVRAGHFIDIPCPDHLCNLNPSGQFELRPRCVNGLLIGGLLVGLLSGLFGVGGGFLVVPLLLALSAVSMAQAVSTSLLIIALISSSGFISHLLLSETKHWNWLLPVTLGGVLGMIIGQGISHKIANALLQKIFAAGLLVVSVMMIFR</sequence>
<feature type="transmembrane region" description="Helical" evidence="6">
    <location>
        <begin position="227"/>
        <end position="246"/>
    </location>
</feature>
<evidence type="ECO:0000256" key="1">
    <source>
        <dbReference type="ARBA" id="ARBA00004141"/>
    </source>
</evidence>
<proteinExistence type="inferred from homology"/>
<accession>B3PD08</accession>
<dbReference type="OrthoDB" id="5701656at2"/>
<reference evidence="7 8" key="1">
    <citation type="journal article" date="2008" name="J. Bacteriol.">
        <title>Insights into plant cell wall degradation from the genome sequence of the soil bacterium Cellvibrio japonicus.</title>
        <authorList>
            <person name="Deboy R.T."/>
            <person name="Mongodin E.F."/>
            <person name="Fouts D.E."/>
            <person name="Tailford L.E."/>
            <person name="Khouri H."/>
            <person name="Emerson J.B."/>
            <person name="Mohamoud Y."/>
            <person name="Watkins K."/>
            <person name="Henrissat B."/>
            <person name="Gilbert H.J."/>
            <person name="Nelson K.E."/>
        </authorList>
    </citation>
    <scope>NUCLEOTIDE SEQUENCE [LARGE SCALE GENOMIC DNA]</scope>
    <source>
        <strain evidence="7 8">Ueda107</strain>
    </source>
</reference>
<feature type="transmembrane region" description="Helical" evidence="6">
    <location>
        <begin position="160"/>
        <end position="187"/>
    </location>
</feature>
<dbReference type="GO" id="GO:0005886">
    <property type="term" value="C:plasma membrane"/>
    <property type="evidence" value="ECO:0007669"/>
    <property type="project" value="UniProtKB-SubCell"/>
</dbReference>
<feature type="transmembrane region" description="Helical" evidence="6">
    <location>
        <begin position="193"/>
        <end position="215"/>
    </location>
</feature>
<dbReference type="EMBL" id="CP000934">
    <property type="protein sequence ID" value="ACE83567.1"/>
    <property type="molecule type" value="Genomic_DNA"/>
</dbReference>
<dbReference type="PANTHER" id="PTHR43701:SF2">
    <property type="entry name" value="MEMBRANE TRANSPORTER PROTEIN YJNA-RELATED"/>
    <property type="match status" value="1"/>
</dbReference>
<dbReference type="STRING" id="498211.CJA_1372"/>
<dbReference type="eggNOG" id="COG0730">
    <property type="taxonomic scope" value="Bacteria"/>
</dbReference>
<dbReference type="HOGENOM" id="CLU_045498_5_0_6"/>
<feature type="transmembrane region" description="Helical" evidence="6">
    <location>
        <begin position="252"/>
        <end position="271"/>
    </location>
</feature>
<keyword evidence="8" id="KW-1185">Reference proteome</keyword>
<evidence type="ECO:0000313" key="7">
    <source>
        <dbReference type="EMBL" id="ACE83567.1"/>
    </source>
</evidence>
<keyword evidence="4 6" id="KW-1133">Transmembrane helix</keyword>
<keyword evidence="5 6" id="KW-0472">Membrane</keyword>
<name>B3PD08_CELJU</name>
<comment type="subcellular location">
    <subcellularLocation>
        <location evidence="6">Cell membrane</location>
        <topology evidence="6">Multi-pass membrane protein</topology>
    </subcellularLocation>
    <subcellularLocation>
        <location evidence="1">Membrane</location>
        <topology evidence="1">Multi-pass membrane protein</topology>
    </subcellularLocation>
</comment>
<dbReference type="InterPro" id="IPR002781">
    <property type="entry name" value="TM_pro_TauE-like"/>
</dbReference>
<dbReference type="Pfam" id="PF01925">
    <property type="entry name" value="TauE"/>
    <property type="match status" value="1"/>
</dbReference>
<feature type="transmembrane region" description="Helical" evidence="6">
    <location>
        <begin position="68"/>
        <end position="91"/>
    </location>
</feature>
<dbReference type="KEGG" id="cja:CJA_1372"/>
<dbReference type="RefSeq" id="WP_012487007.1">
    <property type="nucleotide sequence ID" value="NC_010995.1"/>
</dbReference>
<evidence type="ECO:0000256" key="2">
    <source>
        <dbReference type="ARBA" id="ARBA00009142"/>
    </source>
</evidence>
<keyword evidence="6" id="KW-1003">Cell membrane</keyword>
<organism evidence="7 8">
    <name type="scientific">Cellvibrio japonicus (strain Ueda107)</name>
    <name type="common">Pseudomonas fluorescens subsp. cellulosa</name>
    <dbReference type="NCBI Taxonomy" id="498211"/>
    <lineage>
        <taxon>Bacteria</taxon>
        <taxon>Pseudomonadati</taxon>
        <taxon>Pseudomonadota</taxon>
        <taxon>Gammaproteobacteria</taxon>
        <taxon>Cellvibrionales</taxon>
        <taxon>Cellvibrionaceae</taxon>
        <taxon>Cellvibrio</taxon>
    </lineage>
</organism>
<dbReference type="Proteomes" id="UP000001036">
    <property type="component" value="Chromosome"/>
</dbReference>
<evidence type="ECO:0000256" key="5">
    <source>
        <dbReference type="ARBA" id="ARBA00023136"/>
    </source>
</evidence>
<comment type="similarity">
    <text evidence="2 6">Belongs to the 4-toluene sulfonate uptake permease (TSUP) (TC 2.A.102) family.</text>
</comment>